<gene>
    <name evidence="5" type="primary">queG_1</name>
    <name evidence="5" type="ORF">CLHUN_11200</name>
</gene>
<keyword evidence="5" id="KW-0560">Oxidoreductase</keyword>
<accession>A0A1V4SN53</accession>
<dbReference type="RefSeq" id="WP_165755671.1">
    <property type="nucleotide sequence ID" value="NZ_MZGX01000005.1"/>
</dbReference>
<organism evidence="5 6">
    <name type="scientific">Ruminiclostridium hungatei</name>
    <name type="common">Clostridium hungatei</name>
    <dbReference type="NCBI Taxonomy" id="48256"/>
    <lineage>
        <taxon>Bacteria</taxon>
        <taxon>Bacillati</taxon>
        <taxon>Bacillota</taxon>
        <taxon>Clostridia</taxon>
        <taxon>Eubacteriales</taxon>
        <taxon>Oscillospiraceae</taxon>
        <taxon>Ruminiclostridium</taxon>
    </lineage>
</organism>
<dbReference type="PROSITE" id="PS51379">
    <property type="entry name" value="4FE4S_FER_2"/>
    <property type="match status" value="1"/>
</dbReference>
<keyword evidence="3" id="KW-0411">Iron-sulfur</keyword>
<name>A0A1V4SN53_RUMHU</name>
<dbReference type="GO" id="GO:0016491">
    <property type="term" value="F:oxidoreductase activity"/>
    <property type="evidence" value="ECO:0007669"/>
    <property type="project" value="UniProtKB-KW"/>
</dbReference>
<evidence type="ECO:0000256" key="3">
    <source>
        <dbReference type="ARBA" id="ARBA00023014"/>
    </source>
</evidence>
<dbReference type="SUPFAM" id="SSF46548">
    <property type="entry name" value="alpha-helical ferredoxin"/>
    <property type="match status" value="1"/>
</dbReference>
<dbReference type="InterPro" id="IPR017896">
    <property type="entry name" value="4Fe4S_Fe-S-bd"/>
</dbReference>
<reference evidence="5 6" key="1">
    <citation type="submission" date="2017-03" db="EMBL/GenBank/DDBJ databases">
        <title>Genome sequence of Clostridium hungatei DSM 14427.</title>
        <authorList>
            <person name="Poehlein A."/>
            <person name="Daniel R."/>
        </authorList>
    </citation>
    <scope>NUCLEOTIDE SEQUENCE [LARGE SCALE GENOMIC DNA]</scope>
    <source>
        <strain evidence="5 6">DSM 14427</strain>
    </source>
</reference>
<dbReference type="Gene3D" id="3.30.70.20">
    <property type="match status" value="1"/>
</dbReference>
<evidence type="ECO:0000313" key="5">
    <source>
        <dbReference type="EMBL" id="OPX45233.1"/>
    </source>
</evidence>
<evidence type="ECO:0000256" key="2">
    <source>
        <dbReference type="ARBA" id="ARBA00023004"/>
    </source>
</evidence>
<dbReference type="InterPro" id="IPR017900">
    <property type="entry name" value="4Fe4S_Fe_S_CS"/>
</dbReference>
<dbReference type="GO" id="GO:0046872">
    <property type="term" value="F:metal ion binding"/>
    <property type="evidence" value="ECO:0007669"/>
    <property type="project" value="UniProtKB-KW"/>
</dbReference>
<keyword evidence="6" id="KW-1185">Reference proteome</keyword>
<evidence type="ECO:0000313" key="6">
    <source>
        <dbReference type="Proteomes" id="UP000191554"/>
    </source>
</evidence>
<protein>
    <submittedName>
        <fullName evidence="5">Epoxyqueuosine reductase</fullName>
        <ecNumber evidence="5">1.1.-.-</ecNumber>
    </submittedName>
</protein>
<dbReference type="PANTHER" id="PTHR42827:SF1">
    <property type="entry name" value="IRON-SULFUR CLUSTER-BINDING PROTEIN"/>
    <property type="match status" value="1"/>
</dbReference>
<evidence type="ECO:0000259" key="4">
    <source>
        <dbReference type="PROSITE" id="PS51379"/>
    </source>
</evidence>
<dbReference type="STRING" id="48256.CLHUN_11200"/>
<dbReference type="PROSITE" id="PS00198">
    <property type="entry name" value="4FE4S_FER_1"/>
    <property type="match status" value="1"/>
</dbReference>
<dbReference type="Proteomes" id="UP000191554">
    <property type="component" value="Unassembled WGS sequence"/>
</dbReference>
<dbReference type="EMBL" id="MZGX01000005">
    <property type="protein sequence ID" value="OPX45233.1"/>
    <property type="molecule type" value="Genomic_DNA"/>
</dbReference>
<dbReference type="PANTHER" id="PTHR42827">
    <property type="entry name" value="IRON-SULFUR CLUSTER-BINDING PROTEIN-RELATED"/>
    <property type="match status" value="1"/>
</dbReference>
<comment type="caution">
    <text evidence="5">The sequence shown here is derived from an EMBL/GenBank/DDBJ whole genome shotgun (WGS) entry which is preliminary data.</text>
</comment>
<keyword evidence="1" id="KW-0479">Metal-binding</keyword>
<feature type="domain" description="4Fe-4S ferredoxin-type" evidence="4">
    <location>
        <begin position="151"/>
        <end position="180"/>
    </location>
</feature>
<dbReference type="AlphaFoldDB" id="A0A1V4SN53"/>
<evidence type="ECO:0000256" key="1">
    <source>
        <dbReference type="ARBA" id="ARBA00022723"/>
    </source>
</evidence>
<dbReference type="GO" id="GO:0051536">
    <property type="term" value="F:iron-sulfur cluster binding"/>
    <property type="evidence" value="ECO:0007669"/>
    <property type="project" value="UniProtKB-KW"/>
</dbReference>
<dbReference type="Pfam" id="PF13484">
    <property type="entry name" value="Fer4_16"/>
    <property type="match status" value="1"/>
</dbReference>
<dbReference type="EC" id="1.1.-.-" evidence="5"/>
<proteinExistence type="predicted"/>
<keyword evidence="2" id="KW-0408">Iron</keyword>
<sequence length="234" mass="25793">MTLSEELRSGLSDRGACVVGYADLSGVPEESRWGYGYGIIIAVELTPCIISGIENGPTPEYYDEYLRVNTLLNSLGEYAEGLLKNKGFEALALTQKVVEIHPETKSTRLPHKTVATRAGIGWIGKNAMLITRERGSAIRLTSVLTNCPLEAGIPINGSRCGSCTVCRDSCPGGAITGREWNVEMERAELYDAFKCRKTARERSRRIGVDESLCGLCILKCPWTQRHLEKLQHKT</sequence>